<accession>A0A0M6YEM3</accession>
<proteinExistence type="predicted"/>
<evidence type="ECO:0000313" key="1">
    <source>
        <dbReference type="EMBL" id="CTQ47707.1"/>
    </source>
</evidence>
<dbReference type="EMBL" id="CXST01000014">
    <property type="protein sequence ID" value="CTQ47707.1"/>
    <property type="molecule type" value="Genomic_DNA"/>
</dbReference>
<sequence length="139" mass="16198">MQFRKVANRMQCLVAVYDARPADEGGKRTRQKMIYSFPYWQTDFSDLQPVDLNDGTDEQRAEWVEEIRAYGAKKHQEMQAYRDGKLAEELLESMDKASKKIGENVDFFDGSELKKIRASIARLTKALDERVEKKKRKTS</sequence>
<dbReference type="Proteomes" id="UP000048926">
    <property type="component" value="Unassembled WGS sequence"/>
</dbReference>
<protein>
    <submittedName>
        <fullName evidence="1">Uncharacterized protein</fullName>
    </submittedName>
</protein>
<keyword evidence="2" id="KW-1185">Reference proteome</keyword>
<dbReference type="OrthoDB" id="9905550at2"/>
<dbReference type="AlphaFoldDB" id="A0A0M6YEM3"/>
<name>A0A0M6YEM3_9HYPH</name>
<reference evidence="2" key="1">
    <citation type="submission" date="2015-07" db="EMBL/GenBank/DDBJ databases">
        <authorList>
            <person name="Rodrigo-Torres Lidia"/>
            <person name="Arahal R.David."/>
        </authorList>
    </citation>
    <scope>NUCLEOTIDE SEQUENCE [LARGE SCALE GENOMIC DNA]</scope>
    <source>
        <strain evidence="2">CECT 4801</strain>
    </source>
</reference>
<organism evidence="1 2">
    <name type="scientific">Roseibium aggregatum</name>
    <dbReference type="NCBI Taxonomy" id="187304"/>
    <lineage>
        <taxon>Bacteria</taxon>
        <taxon>Pseudomonadati</taxon>
        <taxon>Pseudomonadota</taxon>
        <taxon>Alphaproteobacteria</taxon>
        <taxon>Hyphomicrobiales</taxon>
        <taxon>Stappiaceae</taxon>
        <taxon>Roseibium</taxon>
    </lineage>
</organism>
<dbReference type="RefSeq" id="WP_145904086.1">
    <property type="nucleotide sequence ID" value="NZ_CXST01000014.1"/>
</dbReference>
<evidence type="ECO:0000313" key="2">
    <source>
        <dbReference type="Proteomes" id="UP000048926"/>
    </source>
</evidence>
<gene>
    <name evidence="1" type="ORF">LAL4801_06169</name>
</gene>